<dbReference type="InterPro" id="IPR019188">
    <property type="entry name" value="SNAPC1"/>
</dbReference>
<dbReference type="EMBL" id="JAPFFF010000006">
    <property type="protein sequence ID" value="KAK8887029.1"/>
    <property type="molecule type" value="Genomic_DNA"/>
</dbReference>
<keyword evidence="3" id="KW-1185">Reference proteome</keyword>
<comment type="caution">
    <text evidence="2">The sequence shown here is derived from an EMBL/GenBank/DDBJ whole genome shotgun (WGS) entry which is preliminary data.</text>
</comment>
<keyword evidence="1" id="KW-0175">Coiled coil</keyword>
<accession>A0ABR2K7H5</accession>
<evidence type="ECO:0000313" key="2">
    <source>
        <dbReference type="EMBL" id="KAK8887029.1"/>
    </source>
</evidence>
<proteinExistence type="predicted"/>
<feature type="coiled-coil region" evidence="1">
    <location>
        <begin position="163"/>
        <end position="201"/>
    </location>
</feature>
<dbReference type="Pfam" id="PF09808">
    <property type="entry name" value="SNAPC1"/>
    <property type="match status" value="1"/>
</dbReference>
<evidence type="ECO:0000313" key="3">
    <source>
        <dbReference type="Proteomes" id="UP001470230"/>
    </source>
</evidence>
<dbReference type="Proteomes" id="UP001470230">
    <property type="component" value="Unassembled WGS sequence"/>
</dbReference>
<gene>
    <name evidence="2" type="ORF">M9Y10_038064</name>
</gene>
<organism evidence="2 3">
    <name type="scientific">Tritrichomonas musculus</name>
    <dbReference type="NCBI Taxonomy" id="1915356"/>
    <lineage>
        <taxon>Eukaryota</taxon>
        <taxon>Metamonada</taxon>
        <taxon>Parabasalia</taxon>
        <taxon>Tritrichomonadida</taxon>
        <taxon>Tritrichomonadidae</taxon>
        <taxon>Tritrichomonas</taxon>
    </lineage>
</organism>
<sequence>MSTYKIKHSYKQIYLAQTMMQLFVEKGWDTFESFLEIWKNNNISKLHSFGSFRQFIFGSCQTSISTFIGYCYPKKTIIEKKGGFFGIYLTYSTQFCQVPSPIQISTLEFGWIKEIAREFSDCNQIFSFLLRSEAFCFVPNQVAILTKFTDSQSPIMIDEFLPLSDAFKRLENLKEDKRDYEEDSNESIKDIKEDYNKLMDELRS</sequence>
<name>A0ABR2K7H5_9EUKA</name>
<evidence type="ECO:0000256" key="1">
    <source>
        <dbReference type="SAM" id="Coils"/>
    </source>
</evidence>
<protein>
    <submittedName>
        <fullName evidence="2">Uncharacterized protein</fullName>
    </submittedName>
</protein>
<reference evidence="2 3" key="1">
    <citation type="submission" date="2024-04" db="EMBL/GenBank/DDBJ databases">
        <title>Tritrichomonas musculus Genome.</title>
        <authorList>
            <person name="Alves-Ferreira E."/>
            <person name="Grigg M."/>
            <person name="Lorenzi H."/>
            <person name="Galac M."/>
        </authorList>
    </citation>
    <scope>NUCLEOTIDE SEQUENCE [LARGE SCALE GENOMIC DNA]</scope>
    <source>
        <strain evidence="2 3">EAF2021</strain>
    </source>
</reference>